<dbReference type="CDD" id="cd01449">
    <property type="entry name" value="TST_Repeat_2"/>
    <property type="match status" value="1"/>
</dbReference>
<dbReference type="PANTHER" id="PTHR11364:SF27">
    <property type="entry name" value="SULFURTRANSFERASE"/>
    <property type="match status" value="1"/>
</dbReference>
<comment type="caution">
    <text evidence="4">The sequence shown here is derived from an EMBL/GenBank/DDBJ whole genome shotgun (WGS) entry which is preliminary data.</text>
</comment>
<dbReference type="InterPro" id="IPR045078">
    <property type="entry name" value="TST/MPST-like"/>
</dbReference>
<accession>A0A1Q5Q126</accession>
<name>A0A1Q5Q126_9ACTO</name>
<dbReference type="EMBL" id="MQVR01000062">
    <property type="protein sequence ID" value="OKL53429.1"/>
    <property type="molecule type" value="Genomic_DNA"/>
</dbReference>
<dbReference type="SMART" id="SM00450">
    <property type="entry name" value="RHOD"/>
    <property type="match status" value="2"/>
</dbReference>
<evidence type="ECO:0000256" key="1">
    <source>
        <dbReference type="ARBA" id="ARBA00022679"/>
    </source>
</evidence>
<gene>
    <name evidence="4" type="ORF">BSZ39_09570</name>
</gene>
<dbReference type="RefSeq" id="WP_073717121.1">
    <property type="nucleotide sequence ID" value="NZ_MQVR01000062.1"/>
</dbReference>
<dbReference type="Gene3D" id="3.40.250.10">
    <property type="entry name" value="Rhodanese-like domain"/>
    <property type="match status" value="2"/>
</dbReference>
<dbReference type="InterPro" id="IPR001307">
    <property type="entry name" value="Thiosulphate_STrfase_CS"/>
</dbReference>
<dbReference type="OrthoDB" id="9770030at2"/>
<organism evidence="4 5">
    <name type="scientific">Bowdeniella nasicola</name>
    <dbReference type="NCBI Taxonomy" id="208480"/>
    <lineage>
        <taxon>Bacteria</taxon>
        <taxon>Bacillati</taxon>
        <taxon>Actinomycetota</taxon>
        <taxon>Actinomycetes</taxon>
        <taxon>Actinomycetales</taxon>
        <taxon>Actinomycetaceae</taxon>
        <taxon>Bowdeniella</taxon>
    </lineage>
</organism>
<protein>
    <recommendedName>
        <fullName evidence="3">Rhodanese domain-containing protein</fullName>
    </recommendedName>
</protein>
<reference evidence="5" key="1">
    <citation type="submission" date="2016-12" db="EMBL/GenBank/DDBJ databases">
        <authorList>
            <person name="Meng X."/>
        </authorList>
    </citation>
    <scope>NUCLEOTIDE SEQUENCE [LARGE SCALE GENOMIC DNA]</scope>
    <source>
        <strain evidence="5">DSM 19116</strain>
    </source>
</reference>
<dbReference type="PANTHER" id="PTHR11364">
    <property type="entry name" value="THIOSULFATE SULFERTANSFERASE"/>
    <property type="match status" value="1"/>
</dbReference>
<feature type="domain" description="Rhodanese" evidence="3">
    <location>
        <begin position="22"/>
        <end position="127"/>
    </location>
</feature>
<dbReference type="GO" id="GO:0004792">
    <property type="term" value="F:thiosulfate-cyanide sulfurtransferase activity"/>
    <property type="evidence" value="ECO:0007669"/>
    <property type="project" value="InterPro"/>
</dbReference>
<feature type="domain" description="Rhodanese" evidence="3">
    <location>
        <begin position="158"/>
        <end position="271"/>
    </location>
</feature>
<proteinExistence type="predicted"/>
<dbReference type="Proteomes" id="UP000185628">
    <property type="component" value="Unassembled WGS sequence"/>
</dbReference>
<dbReference type="PROSITE" id="PS00380">
    <property type="entry name" value="RHODANESE_1"/>
    <property type="match status" value="1"/>
</dbReference>
<keyword evidence="2" id="KW-0677">Repeat</keyword>
<dbReference type="SUPFAM" id="SSF52821">
    <property type="entry name" value="Rhodanese/Cell cycle control phosphatase"/>
    <property type="match status" value="2"/>
</dbReference>
<dbReference type="InterPro" id="IPR036873">
    <property type="entry name" value="Rhodanese-like_dom_sf"/>
</dbReference>
<dbReference type="CDD" id="cd01448">
    <property type="entry name" value="TST_Repeat_1"/>
    <property type="match status" value="1"/>
</dbReference>
<keyword evidence="1" id="KW-0808">Transferase</keyword>
<evidence type="ECO:0000313" key="5">
    <source>
        <dbReference type="Proteomes" id="UP000185628"/>
    </source>
</evidence>
<evidence type="ECO:0000256" key="2">
    <source>
        <dbReference type="ARBA" id="ARBA00022737"/>
    </source>
</evidence>
<evidence type="ECO:0000313" key="4">
    <source>
        <dbReference type="EMBL" id="OKL53429.1"/>
    </source>
</evidence>
<keyword evidence="5" id="KW-1185">Reference proteome</keyword>
<dbReference type="InterPro" id="IPR001763">
    <property type="entry name" value="Rhodanese-like_dom"/>
</dbReference>
<sequence length="285" mass="30660">MISPFVSWQWCRENFSSLDFADVRWHLDRGGDEEYAAGHVPGAAFIDLDHDLSEAGAPTDGRHPLPSPEHFARALSKAGIDGSRPVIAYDSEGGIFAARLVWMLRTIGVESALLDGGLSDVDIELATGHSTREPVTFEPRDWPASAIATVDDVLAATQDPDTILIDARPTPRYRGEDDVDARAGHIPSAKSVPCRAHVTDSGHLRDASELREAFASAGIDSEESTSVVSYCGSGVTGCHNILVMEQLGLPAPRLYPGSFSAWTADDSLPIEVGQDSNQNDRDNSH</sequence>
<dbReference type="PROSITE" id="PS50206">
    <property type="entry name" value="RHODANESE_3"/>
    <property type="match status" value="2"/>
</dbReference>
<dbReference type="Pfam" id="PF00581">
    <property type="entry name" value="Rhodanese"/>
    <property type="match status" value="2"/>
</dbReference>
<evidence type="ECO:0000259" key="3">
    <source>
        <dbReference type="PROSITE" id="PS50206"/>
    </source>
</evidence>
<dbReference type="AlphaFoldDB" id="A0A1Q5Q126"/>